<dbReference type="PANTHER" id="PTHR30024:SF47">
    <property type="entry name" value="TAURINE-BINDING PERIPLASMIC PROTEIN"/>
    <property type="match status" value="1"/>
</dbReference>
<dbReference type="InterPro" id="IPR054364">
    <property type="entry name" value="Ca3427-like_PBP2"/>
</dbReference>
<name>A0ABQ1QPC0_9FLAO</name>
<dbReference type="Pfam" id="PF22384">
    <property type="entry name" value="PBP2_Ca3427_like"/>
    <property type="match status" value="1"/>
</dbReference>
<dbReference type="RefSeq" id="WP_188368956.1">
    <property type="nucleotide sequence ID" value="NZ_BMFH01000001.1"/>
</dbReference>
<evidence type="ECO:0000313" key="6">
    <source>
        <dbReference type="Proteomes" id="UP000625780"/>
    </source>
</evidence>
<dbReference type="PANTHER" id="PTHR30024">
    <property type="entry name" value="ALIPHATIC SULFONATES-BINDING PROTEIN-RELATED"/>
    <property type="match status" value="1"/>
</dbReference>
<dbReference type="EMBL" id="BMFH01000001">
    <property type="protein sequence ID" value="GGD39409.1"/>
    <property type="molecule type" value="Genomic_DNA"/>
</dbReference>
<dbReference type="CDD" id="cd13637">
    <property type="entry name" value="PBP2_Ca3427_like"/>
    <property type="match status" value="1"/>
</dbReference>
<keyword evidence="3" id="KW-0732">Signal</keyword>
<gene>
    <name evidence="5" type="ORF">GCM10011361_03160</name>
</gene>
<protein>
    <submittedName>
        <fullName evidence="5">ABC transporter substrate-binding protein</fullName>
    </submittedName>
</protein>
<proteinExistence type="inferred from homology"/>
<dbReference type="Proteomes" id="UP000625780">
    <property type="component" value="Unassembled WGS sequence"/>
</dbReference>
<evidence type="ECO:0000313" key="5">
    <source>
        <dbReference type="EMBL" id="GGD39409.1"/>
    </source>
</evidence>
<sequence>MKEFRIIGVPEHFNLPWHMALEEGAFADRGIDLRWQDVPEGTGKMCAMLEAGEADMAVVLTEGVVRRIAEKAPLTIIQGYVNTPLQWGIHVADSSRYRDIAQLEGTKAAISRFGSGSHLMAYVMARNEGWNTAHLSFEVVNTLEGAVKALQEGTADYFMWEHFTTKPLVDEGVFRRLGDCPTPWPCFVLAVPRDTLIENRRLIGHILEVINTYTADFKRIPSIDRTLANRYELNLNDVNAWLGMTSWTQEQISDQVVEKVSATLLDLQLISKAVSLAEVLTRL</sequence>
<evidence type="ECO:0000256" key="3">
    <source>
        <dbReference type="ARBA" id="ARBA00022729"/>
    </source>
</evidence>
<organism evidence="5 6">
    <name type="scientific">Muriicola marianensis</name>
    <dbReference type="NCBI Taxonomy" id="1324801"/>
    <lineage>
        <taxon>Bacteria</taxon>
        <taxon>Pseudomonadati</taxon>
        <taxon>Bacteroidota</taxon>
        <taxon>Flavobacteriia</taxon>
        <taxon>Flavobacteriales</taxon>
        <taxon>Flavobacteriaceae</taxon>
        <taxon>Muriicola</taxon>
    </lineage>
</organism>
<comment type="subcellular location">
    <subcellularLocation>
        <location evidence="1">Periplasm</location>
    </subcellularLocation>
</comment>
<evidence type="ECO:0000256" key="2">
    <source>
        <dbReference type="ARBA" id="ARBA00010742"/>
    </source>
</evidence>
<evidence type="ECO:0000259" key="4">
    <source>
        <dbReference type="Pfam" id="PF22384"/>
    </source>
</evidence>
<feature type="domain" description="Ca3427-like PBP 2" evidence="4">
    <location>
        <begin position="96"/>
        <end position="179"/>
    </location>
</feature>
<comment type="caution">
    <text evidence="5">The sequence shown here is derived from an EMBL/GenBank/DDBJ whole genome shotgun (WGS) entry which is preliminary data.</text>
</comment>
<dbReference type="Gene3D" id="3.40.190.10">
    <property type="entry name" value="Periplasmic binding protein-like II"/>
    <property type="match status" value="2"/>
</dbReference>
<accession>A0ABQ1QPC0</accession>
<reference evidence="6" key="1">
    <citation type="journal article" date="2019" name="Int. J. Syst. Evol. Microbiol.">
        <title>The Global Catalogue of Microorganisms (GCM) 10K type strain sequencing project: providing services to taxonomists for standard genome sequencing and annotation.</title>
        <authorList>
            <consortium name="The Broad Institute Genomics Platform"/>
            <consortium name="The Broad Institute Genome Sequencing Center for Infectious Disease"/>
            <person name="Wu L."/>
            <person name="Ma J."/>
        </authorList>
    </citation>
    <scope>NUCLEOTIDE SEQUENCE [LARGE SCALE GENOMIC DNA]</scope>
    <source>
        <strain evidence="6">CGMCC 1.12606</strain>
    </source>
</reference>
<keyword evidence="6" id="KW-1185">Reference proteome</keyword>
<dbReference type="SUPFAM" id="SSF53850">
    <property type="entry name" value="Periplasmic binding protein-like II"/>
    <property type="match status" value="1"/>
</dbReference>
<evidence type="ECO:0000256" key="1">
    <source>
        <dbReference type="ARBA" id="ARBA00004418"/>
    </source>
</evidence>
<comment type="similarity">
    <text evidence="2">Belongs to the bacterial solute-binding protein SsuA/TauA family.</text>
</comment>